<accession>A0A914PP77</accession>
<proteinExistence type="predicted"/>
<keyword evidence="2" id="KW-1185">Reference proteome</keyword>
<dbReference type="GO" id="GO:0005829">
    <property type="term" value="C:cytosol"/>
    <property type="evidence" value="ECO:0007669"/>
    <property type="project" value="TreeGrafter"/>
</dbReference>
<organism evidence="2 3">
    <name type="scientific">Panagrolaimus davidi</name>
    <dbReference type="NCBI Taxonomy" id="227884"/>
    <lineage>
        <taxon>Eukaryota</taxon>
        <taxon>Metazoa</taxon>
        <taxon>Ecdysozoa</taxon>
        <taxon>Nematoda</taxon>
        <taxon>Chromadorea</taxon>
        <taxon>Rhabditida</taxon>
        <taxon>Tylenchina</taxon>
        <taxon>Panagrolaimomorpha</taxon>
        <taxon>Panagrolaimoidea</taxon>
        <taxon>Panagrolaimidae</taxon>
        <taxon>Panagrolaimus</taxon>
    </lineage>
</organism>
<evidence type="ECO:0000313" key="2">
    <source>
        <dbReference type="Proteomes" id="UP000887578"/>
    </source>
</evidence>
<dbReference type="GO" id="GO:0007010">
    <property type="term" value="P:cytoskeleton organization"/>
    <property type="evidence" value="ECO:0007669"/>
    <property type="project" value="TreeGrafter"/>
</dbReference>
<sequence>MIILTTLGGFEELKADKQRKELNLLIMEDIIEVGGQMKAIQGSCDGNYFNCKYPGVKIRLLHPPRSISRQLACSSGDGLKKEYELPKAPPLNRQRGGESSDNDDGADGLPDMEANDDEVHEDKKELTKNVDPNAKAEEFSPPPHNSQGGDSTLVIARMRPRFAGNISYQEFHGRGDLTPKAGSPRKSTLPWRPKVSDSQVEAFIQQAREKFLGYTIPGDLTSTFALPPSIDLSLEAFHRHIYKSLSGIHIANDDKYNRFPFTQKEKITNTPTERLYVALLPQIGDYLVALLKMVLAALPSSKS</sequence>
<dbReference type="PANTHER" id="PTHR13239:SF4">
    <property type="entry name" value="AT25231P"/>
    <property type="match status" value="1"/>
</dbReference>
<dbReference type="AlphaFoldDB" id="A0A914PP77"/>
<evidence type="ECO:0000313" key="3">
    <source>
        <dbReference type="WBParaSite" id="PDA_v2.g20363.t1"/>
    </source>
</evidence>
<dbReference type="PANTHER" id="PTHR13239">
    <property type="entry name" value="PROTEIN REQUIRED FOR HYPHAL ANASTOMOSIS HAM-2"/>
    <property type="match status" value="1"/>
</dbReference>
<evidence type="ECO:0000256" key="1">
    <source>
        <dbReference type="SAM" id="MobiDB-lite"/>
    </source>
</evidence>
<feature type="region of interest" description="Disordered" evidence="1">
    <location>
        <begin position="173"/>
        <end position="192"/>
    </location>
</feature>
<feature type="compositionally biased region" description="Basic and acidic residues" evidence="1">
    <location>
        <begin position="120"/>
        <end position="138"/>
    </location>
</feature>
<dbReference type="Proteomes" id="UP000887578">
    <property type="component" value="Unplaced"/>
</dbReference>
<name>A0A914PP77_9BILA</name>
<dbReference type="InterPro" id="IPR040185">
    <property type="entry name" value="Far11/STRP"/>
</dbReference>
<reference evidence="3" key="1">
    <citation type="submission" date="2022-11" db="UniProtKB">
        <authorList>
            <consortium name="WormBaseParasite"/>
        </authorList>
    </citation>
    <scope>IDENTIFICATION</scope>
</reference>
<dbReference type="WBParaSite" id="PDA_v2.g20363.t1">
    <property type="protein sequence ID" value="PDA_v2.g20363.t1"/>
    <property type="gene ID" value="PDA_v2.g20363"/>
</dbReference>
<feature type="region of interest" description="Disordered" evidence="1">
    <location>
        <begin position="80"/>
        <end position="151"/>
    </location>
</feature>
<protein>
    <submittedName>
        <fullName evidence="3">Uncharacterized protein</fullName>
    </submittedName>
</protein>